<feature type="transmembrane region" description="Helical" evidence="6">
    <location>
        <begin position="320"/>
        <end position="341"/>
    </location>
</feature>
<dbReference type="Pfam" id="PF05978">
    <property type="entry name" value="UNC-93"/>
    <property type="match status" value="1"/>
</dbReference>
<feature type="transmembrane region" description="Helical" evidence="6">
    <location>
        <begin position="100"/>
        <end position="117"/>
    </location>
</feature>
<protein>
    <recommendedName>
        <fullName evidence="9">DUF895 domain membrane protein</fullName>
    </recommendedName>
</protein>
<dbReference type="GO" id="GO:0016020">
    <property type="term" value="C:membrane"/>
    <property type="evidence" value="ECO:0007669"/>
    <property type="project" value="UniProtKB-SubCell"/>
</dbReference>
<dbReference type="EMBL" id="JAVFHQ010000057">
    <property type="protein sequence ID" value="KAK4541115.1"/>
    <property type="molecule type" value="Genomic_DNA"/>
</dbReference>
<evidence type="ECO:0000256" key="3">
    <source>
        <dbReference type="ARBA" id="ARBA00022989"/>
    </source>
</evidence>
<feature type="transmembrane region" description="Helical" evidence="6">
    <location>
        <begin position="196"/>
        <end position="216"/>
    </location>
</feature>
<dbReference type="InterPro" id="IPR010291">
    <property type="entry name" value="Ion_channel_UNC-93"/>
</dbReference>
<evidence type="ECO:0000313" key="8">
    <source>
        <dbReference type="Proteomes" id="UP001324427"/>
    </source>
</evidence>
<keyword evidence="8" id="KW-1185">Reference proteome</keyword>
<reference evidence="7 8" key="1">
    <citation type="submission" date="2021-11" db="EMBL/GenBank/DDBJ databases">
        <title>Black yeast isolated from Biological Soil Crust.</title>
        <authorList>
            <person name="Kurbessoian T."/>
        </authorList>
    </citation>
    <scope>NUCLEOTIDE SEQUENCE [LARGE SCALE GENOMIC DNA]</scope>
    <source>
        <strain evidence="7 8">CCFEE 5522</strain>
    </source>
</reference>
<name>A0AAV9J8P7_9PEZI</name>
<sequence>MAETEPHPEKNPVMTEEAQSEDSVQHAYPVKWYRSTYYNAAILGLCNFLAPGIWGAMNSLGGGGEESPWLVDAANALTFCLMVLTCISSGVVVKYIGIRWTLILGAAGYCPYAAGLYCNNRWSTEWAVLLGAALCGLGAGLFWMAEAAIALSYPEPHNQGRFLGIWLAFRVGGQMIGGAINLGLDVHKSTAGSVSYGVYQVFIALQAAAPFAGLLLTVPSKVQRTDGVTVLCGIPRDENSWTELKATGRLFVSKGFLLIIPLIAQAVFAESVFFTFEGLWFSVRARALGSFLSAIVAMIAGNLLGAFLDNKKLAARLRSRWSFVIIMVLQGAWWIWGTIIVTEYHRTQPLYDWVDPGFGRGFAWFLFMVMGFQINYMYLYFVIGSLAKDNREVVRLAGLLRATESAVQAVSYGLDSISIMGEVGTVYLNFVLWALSIIPAWFVIREIGVTIGKTIDEKEKTEE</sequence>
<evidence type="ECO:0000256" key="6">
    <source>
        <dbReference type="SAM" id="Phobius"/>
    </source>
</evidence>
<feature type="region of interest" description="Disordered" evidence="5">
    <location>
        <begin position="1"/>
        <end position="20"/>
    </location>
</feature>
<feature type="transmembrane region" description="Helical" evidence="6">
    <location>
        <begin position="69"/>
        <end position="93"/>
    </location>
</feature>
<feature type="transmembrane region" description="Helical" evidence="6">
    <location>
        <begin position="163"/>
        <end position="184"/>
    </location>
</feature>
<dbReference type="InterPro" id="IPR051617">
    <property type="entry name" value="UNC-93-like_regulator"/>
</dbReference>
<organism evidence="7 8">
    <name type="scientific">Oleoguttula mirabilis</name>
    <dbReference type="NCBI Taxonomy" id="1507867"/>
    <lineage>
        <taxon>Eukaryota</taxon>
        <taxon>Fungi</taxon>
        <taxon>Dikarya</taxon>
        <taxon>Ascomycota</taxon>
        <taxon>Pezizomycotina</taxon>
        <taxon>Dothideomycetes</taxon>
        <taxon>Dothideomycetidae</taxon>
        <taxon>Mycosphaerellales</taxon>
        <taxon>Teratosphaeriaceae</taxon>
        <taxon>Oleoguttula</taxon>
    </lineage>
</organism>
<evidence type="ECO:0000256" key="4">
    <source>
        <dbReference type="ARBA" id="ARBA00023136"/>
    </source>
</evidence>
<feature type="transmembrane region" description="Helical" evidence="6">
    <location>
        <begin position="37"/>
        <end position="57"/>
    </location>
</feature>
<evidence type="ECO:0000313" key="7">
    <source>
        <dbReference type="EMBL" id="KAK4541115.1"/>
    </source>
</evidence>
<dbReference type="SUPFAM" id="SSF103473">
    <property type="entry name" value="MFS general substrate transporter"/>
    <property type="match status" value="1"/>
</dbReference>
<evidence type="ECO:0008006" key="9">
    <source>
        <dbReference type="Google" id="ProtNLM"/>
    </source>
</evidence>
<comment type="subcellular location">
    <subcellularLocation>
        <location evidence="1">Membrane</location>
        <topology evidence="1">Multi-pass membrane protein</topology>
    </subcellularLocation>
</comment>
<gene>
    <name evidence="7" type="ORF">LTR36_008340</name>
</gene>
<evidence type="ECO:0000256" key="2">
    <source>
        <dbReference type="ARBA" id="ARBA00022692"/>
    </source>
</evidence>
<feature type="transmembrane region" description="Helical" evidence="6">
    <location>
        <begin position="288"/>
        <end position="308"/>
    </location>
</feature>
<evidence type="ECO:0000256" key="1">
    <source>
        <dbReference type="ARBA" id="ARBA00004141"/>
    </source>
</evidence>
<keyword evidence="4 6" id="KW-0472">Membrane</keyword>
<feature type="compositionally biased region" description="Basic and acidic residues" evidence="5">
    <location>
        <begin position="1"/>
        <end position="10"/>
    </location>
</feature>
<feature type="transmembrane region" description="Helical" evidence="6">
    <location>
        <begin position="361"/>
        <end position="381"/>
    </location>
</feature>
<dbReference type="Gene3D" id="1.20.1250.20">
    <property type="entry name" value="MFS general substrate transporter like domains"/>
    <property type="match status" value="1"/>
</dbReference>
<dbReference type="PANTHER" id="PTHR23294:SF19">
    <property type="entry name" value="DUF895 DOMAIN MEMBRANE PROTEIN-RELATED"/>
    <property type="match status" value="1"/>
</dbReference>
<evidence type="ECO:0000256" key="5">
    <source>
        <dbReference type="SAM" id="MobiDB-lite"/>
    </source>
</evidence>
<dbReference type="InterPro" id="IPR036259">
    <property type="entry name" value="MFS_trans_sf"/>
</dbReference>
<feature type="transmembrane region" description="Helical" evidence="6">
    <location>
        <begin position="255"/>
        <end position="276"/>
    </location>
</feature>
<keyword evidence="2 6" id="KW-0812">Transmembrane</keyword>
<feature type="transmembrane region" description="Helical" evidence="6">
    <location>
        <begin position="426"/>
        <end position="444"/>
    </location>
</feature>
<dbReference type="AlphaFoldDB" id="A0AAV9J8P7"/>
<proteinExistence type="predicted"/>
<feature type="transmembrane region" description="Helical" evidence="6">
    <location>
        <begin position="129"/>
        <end position="151"/>
    </location>
</feature>
<dbReference type="Proteomes" id="UP001324427">
    <property type="component" value="Unassembled WGS sequence"/>
</dbReference>
<keyword evidence="3 6" id="KW-1133">Transmembrane helix</keyword>
<comment type="caution">
    <text evidence="7">The sequence shown here is derived from an EMBL/GenBank/DDBJ whole genome shotgun (WGS) entry which is preliminary data.</text>
</comment>
<accession>A0AAV9J8P7</accession>
<dbReference type="PANTHER" id="PTHR23294">
    <property type="entry name" value="ET TRANSLATION PRODUCT-RELATED"/>
    <property type="match status" value="1"/>
</dbReference>